<dbReference type="Proteomes" id="UP000254259">
    <property type="component" value="Plasmid CBM2636_mp"/>
</dbReference>
<evidence type="ECO:0000313" key="2">
    <source>
        <dbReference type="Proteomes" id="UP000254259"/>
    </source>
</evidence>
<gene>
    <name evidence="1" type="ORF">CBM2636_MP21939</name>
</gene>
<evidence type="ECO:0000313" key="1">
    <source>
        <dbReference type="EMBL" id="SPD69089.1"/>
    </source>
</evidence>
<sequence>MAGVFAEMGTRARFEVPVVHRGANLFLRGQPPGGAVIHRFRAGTGAAACLRTGDIAESGTLWSVLPVEKPVGDGGYPRRIRFAPAADTGSGGRRYGFGPSLNRVRIAAESGSRGGDFPLRINGLGFTYTVYK</sequence>
<proteinExistence type="predicted"/>
<accession>A0A976AMV3</accession>
<name>A0A976AMV3_9BURK</name>
<dbReference type="EMBL" id="LT984814">
    <property type="protein sequence ID" value="SPD69089.1"/>
    <property type="molecule type" value="Genomic_DNA"/>
</dbReference>
<protein>
    <submittedName>
        <fullName evidence="1">Uncharacterized protein</fullName>
    </submittedName>
</protein>
<dbReference type="AlphaFoldDB" id="A0A976AMV3"/>
<reference evidence="1 2" key="1">
    <citation type="submission" date="2018-01" db="EMBL/GenBank/DDBJ databases">
        <authorList>
            <person name="Clerissi C."/>
        </authorList>
    </citation>
    <scope>NUCLEOTIDE SEQUENCE [LARGE SCALE GENOMIC DNA]</scope>
    <source>
        <strain evidence="1">Cupriavidus taiwanensis SWF 66322</strain>
        <plasmid evidence="2">cbm2636_mp</plasmid>
    </source>
</reference>
<geneLocation type="plasmid" evidence="2">
    <name>cbm2636_mp</name>
</geneLocation>
<organism evidence="1 2">
    <name type="scientific">Cupriavidus taiwanensis</name>
    <dbReference type="NCBI Taxonomy" id="164546"/>
    <lineage>
        <taxon>Bacteria</taxon>
        <taxon>Pseudomonadati</taxon>
        <taxon>Pseudomonadota</taxon>
        <taxon>Betaproteobacteria</taxon>
        <taxon>Burkholderiales</taxon>
        <taxon>Burkholderiaceae</taxon>
        <taxon>Cupriavidus</taxon>
    </lineage>
</organism>
<keyword evidence="1" id="KW-0614">Plasmid</keyword>